<accession>A0A914B3X9</accession>
<dbReference type="SUPFAM" id="SSF51735">
    <property type="entry name" value="NAD(P)-binding Rossmann-fold domains"/>
    <property type="match status" value="1"/>
</dbReference>
<name>A0A914B3X9_PATMI</name>
<dbReference type="GeneID" id="119739364"/>
<dbReference type="EnsemblMetazoa" id="XM_038214278.1">
    <property type="protein sequence ID" value="XP_038070206.1"/>
    <property type="gene ID" value="LOC119739364"/>
</dbReference>
<dbReference type="Pfam" id="PF13561">
    <property type="entry name" value="adh_short_C2"/>
    <property type="match status" value="1"/>
</dbReference>
<dbReference type="Proteomes" id="UP000887568">
    <property type="component" value="Unplaced"/>
</dbReference>
<dbReference type="PANTHER" id="PTHR43943">
    <property type="entry name" value="DEHYDROGENASE/REDUCTASE (SDR FAMILY) MEMBER 4"/>
    <property type="match status" value="1"/>
</dbReference>
<dbReference type="PRINTS" id="PR00081">
    <property type="entry name" value="GDHRDH"/>
</dbReference>
<dbReference type="PRINTS" id="PR00080">
    <property type="entry name" value="SDRFAMILY"/>
</dbReference>
<dbReference type="AlphaFoldDB" id="A0A914B3X9"/>
<keyword evidence="3" id="KW-1185">Reference proteome</keyword>
<protein>
    <recommendedName>
        <fullName evidence="4">Dehydrogenase/reductase SDR family member 4</fullName>
    </recommendedName>
</protein>
<comment type="similarity">
    <text evidence="1">Belongs to the short-chain dehydrogenases/reductases (SDR) family.</text>
</comment>
<evidence type="ECO:0000313" key="2">
    <source>
        <dbReference type="EnsemblMetazoa" id="XP_038070206.1"/>
    </source>
</evidence>
<dbReference type="NCBIfam" id="NF005559">
    <property type="entry name" value="PRK07231.1"/>
    <property type="match status" value="1"/>
</dbReference>
<evidence type="ECO:0000313" key="3">
    <source>
        <dbReference type="Proteomes" id="UP000887568"/>
    </source>
</evidence>
<dbReference type="OMA" id="EFHSCDV"/>
<dbReference type="RefSeq" id="XP_038070206.1">
    <property type="nucleotide sequence ID" value="XM_038214278.1"/>
</dbReference>
<evidence type="ECO:0008006" key="4">
    <source>
        <dbReference type="Google" id="ProtNLM"/>
    </source>
</evidence>
<dbReference type="InterPro" id="IPR002347">
    <property type="entry name" value="SDR_fam"/>
</dbReference>
<dbReference type="InterPro" id="IPR036291">
    <property type="entry name" value="NAD(P)-bd_dom_sf"/>
</dbReference>
<dbReference type="FunFam" id="3.40.50.720:FF:000084">
    <property type="entry name" value="Short-chain dehydrogenase reductase"/>
    <property type="match status" value="1"/>
</dbReference>
<dbReference type="GO" id="GO:0004090">
    <property type="term" value="F:carbonyl reductase (NADPH) activity"/>
    <property type="evidence" value="ECO:0007669"/>
    <property type="project" value="TreeGrafter"/>
</dbReference>
<dbReference type="PANTHER" id="PTHR43943:SF2">
    <property type="entry name" value="DEHYDROGENASE_REDUCTASE 4"/>
    <property type="match status" value="1"/>
</dbReference>
<organism evidence="2 3">
    <name type="scientific">Patiria miniata</name>
    <name type="common">Bat star</name>
    <name type="synonym">Asterina miniata</name>
    <dbReference type="NCBI Taxonomy" id="46514"/>
    <lineage>
        <taxon>Eukaryota</taxon>
        <taxon>Metazoa</taxon>
        <taxon>Echinodermata</taxon>
        <taxon>Eleutherozoa</taxon>
        <taxon>Asterozoa</taxon>
        <taxon>Asteroidea</taxon>
        <taxon>Valvatacea</taxon>
        <taxon>Valvatida</taxon>
        <taxon>Asterinidae</taxon>
        <taxon>Patiria</taxon>
    </lineage>
</organism>
<reference evidence="2" key="1">
    <citation type="submission" date="2022-11" db="UniProtKB">
        <authorList>
            <consortium name="EnsemblMetazoa"/>
        </authorList>
    </citation>
    <scope>IDENTIFICATION</scope>
</reference>
<dbReference type="OrthoDB" id="1669814at2759"/>
<dbReference type="Gene3D" id="3.40.50.720">
    <property type="entry name" value="NAD(P)-binding Rossmann-like Domain"/>
    <property type="match status" value="1"/>
</dbReference>
<evidence type="ECO:0000256" key="1">
    <source>
        <dbReference type="ARBA" id="ARBA00006484"/>
    </source>
</evidence>
<sequence length="292" mass="31045">MSLLSNHLRAFLGSTFVRKVTAGGHNRQHSLVRSMASAVACKRLVGKVAVVTASSEGIGFAIAKRLGNEGAHVVISSRKQANVDKALKELRDANLSVSGMVCHVGKAEHRTKLISETVAKHGGIDILVSNAAVNPAMGPFLETTEDQWDKIFDVNVKATFLLIKECVPHMKTRKGASIVIVSSISGFSPFNVLGAYSVSKTTLLGLTKTLAAECGPMGVRVNCIAPGIIKTKFSEALWGEETFLKQSLMTASIKRAGEPEECAGTVAFLCSDDASYINGENILITGGMQSRL</sequence>
<proteinExistence type="inferred from homology"/>